<dbReference type="PANTHER" id="PTHR43401">
    <property type="entry name" value="L-THREONINE 3-DEHYDROGENASE"/>
    <property type="match status" value="1"/>
</dbReference>
<evidence type="ECO:0000313" key="7">
    <source>
        <dbReference type="EMBL" id="QGZ58096.1"/>
    </source>
</evidence>
<dbReference type="InterPro" id="IPR013149">
    <property type="entry name" value="ADH-like_C"/>
</dbReference>
<comment type="similarity">
    <text evidence="4">Belongs to the zinc-containing alcohol dehydrogenase family.</text>
</comment>
<dbReference type="PROSITE" id="PS00059">
    <property type="entry name" value="ADH_ZINC"/>
    <property type="match status" value="1"/>
</dbReference>
<dbReference type="Gene3D" id="3.90.180.10">
    <property type="entry name" value="Medium-chain alcohol dehydrogenases, catalytic domain"/>
    <property type="match status" value="1"/>
</dbReference>
<evidence type="ECO:0000256" key="2">
    <source>
        <dbReference type="ARBA" id="ARBA00022833"/>
    </source>
</evidence>
<name>A0A7Z2GAD9_9BURK</name>
<gene>
    <name evidence="7" type="ORF">FAZ97_21905</name>
</gene>
<keyword evidence="1 4" id="KW-0479">Metal-binding</keyword>
<reference evidence="7 8" key="1">
    <citation type="submission" date="2019-12" db="EMBL/GenBank/DDBJ databases">
        <title>Paraburkholderia acidiphila 7Q-K02 sp. nov and Paraburkholderia acidisoli DHF22 sp. nov., two strains isolated from forest soil.</title>
        <authorList>
            <person name="Gao Z."/>
            <person name="Qiu L."/>
        </authorList>
    </citation>
    <scope>NUCLEOTIDE SEQUENCE [LARGE SCALE GENOMIC DNA]</scope>
    <source>
        <strain evidence="7 8">7Q-K02</strain>
    </source>
</reference>
<dbReference type="EMBL" id="CP046910">
    <property type="protein sequence ID" value="QGZ58096.1"/>
    <property type="molecule type" value="Genomic_DNA"/>
</dbReference>
<evidence type="ECO:0000259" key="5">
    <source>
        <dbReference type="Pfam" id="PF00107"/>
    </source>
</evidence>
<sequence length="342" mass="35831">MLAAIHLGLREIDVVKINRPEALPGTVVIKVGAAGICGTDLHAYRKDASKHDRPHGHEYAGIIVEVGEGVPSARIGQRVTADSFVNAMCGTCEYCVSGQPFHCINKALPFRSGGFAEYVRVKDSATFNLPDSVDDSLGALVEPLAVGIHAVRRAGVKPGTTGVVIGAGAIGLSAAAAAIDAGASHVFVVAKHAFQGEIAKAIGADDALPADLGAAINRVLQANPYGADFVIEAVGGTQPTIDQACRFVRPLGTVAIAGGFDPGFKGVEVFPPLTKELTFQFSNCYGYLDGKHDFEIAIDLLARKGEQLRKLITHEFPIADAARAFATADDKRSGALKVQIRP</sequence>
<evidence type="ECO:0000256" key="4">
    <source>
        <dbReference type="RuleBase" id="RU361277"/>
    </source>
</evidence>
<organism evidence="7 8">
    <name type="scientific">Paraburkholderia acidiphila</name>
    <dbReference type="NCBI Taxonomy" id="2571747"/>
    <lineage>
        <taxon>Bacteria</taxon>
        <taxon>Pseudomonadati</taxon>
        <taxon>Pseudomonadota</taxon>
        <taxon>Betaproteobacteria</taxon>
        <taxon>Burkholderiales</taxon>
        <taxon>Burkholderiaceae</taxon>
        <taxon>Paraburkholderia</taxon>
    </lineage>
</organism>
<feature type="domain" description="Alcohol dehydrogenase-like C-terminal" evidence="5">
    <location>
        <begin position="169"/>
        <end position="302"/>
    </location>
</feature>
<feature type="domain" description="Alcohol dehydrogenase-like N-terminal" evidence="6">
    <location>
        <begin position="24"/>
        <end position="131"/>
    </location>
</feature>
<dbReference type="PANTHER" id="PTHR43401:SF2">
    <property type="entry name" value="L-THREONINE 3-DEHYDROGENASE"/>
    <property type="match status" value="1"/>
</dbReference>
<keyword evidence="2 4" id="KW-0862">Zinc</keyword>
<dbReference type="OrthoDB" id="9773078at2"/>
<dbReference type="Pfam" id="PF00107">
    <property type="entry name" value="ADH_zinc_N"/>
    <property type="match status" value="1"/>
</dbReference>
<evidence type="ECO:0000313" key="8">
    <source>
        <dbReference type="Proteomes" id="UP000434209"/>
    </source>
</evidence>
<dbReference type="InterPro" id="IPR011032">
    <property type="entry name" value="GroES-like_sf"/>
</dbReference>
<comment type="cofactor">
    <cofactor evidence="4">
        <name>Zn(2+)</name>
        <dbReference type="ChEBI" id="CHEBI:29105"/>
    </cofactor>
</comment>
<dbReference type="AlphaFoldDB" id="A0A7Z2GAD9"/>
<accession>A0A7Z2GAD9</accession>
<evidence type="ECO:0000256" key="3">
    <source>
        <dbReference type="ARBA" id="ARBA00023002"/>
    </source>
</evidence>
<protein>
    <submittedName>
        <fullName evidence="7">Alcohol dehydrogenase catalytic domain-containing protein</fullName>
    </submittedName>
</protein>
<dbReference type="Pfam" id="PF08240">
    <property type="entry name" value="ADH_N"/>
    <property type="match status" value="1"/>
</dbReference>
<dbReference type="SUPFAM" id="SSF50129">
    <property type="entry name" value="GroES-like"/>
    <property type="match status" value="1"/>
</dbReference>
<evidence type="ECO:0000259" key="6">
    <source>
        <dbReference type="Pfam" id="PF08240"/>
    </source>
</evidence>
<dbReference type="GO" id="GO:0008270">
    <property type="term" value="F:zinc ion binding"/>
    <property type="evidence" value="ECO:0007669"/>
    <property type="project" value="InterPro"/>
</dbReference>
<dbReference type="InterPro" id="IPR050129">
    <property type="entry name" value="Zn_alcohol_dh"/>
</dbReference>
<dbReference type="KEGG" id="pacp:FAZ97_21905"/>
<dbReference type="InterPro" id="IPR002328">
    <property type="entry name" value="ADH_Zn_CS"/>
</dbReference>
<dbReference type="Gene3D" id="3.40.50.720">
    <property type="entry name" value="NAD(P)-binding Rossmann-like Domain"/>
    <property type="match status" value="1"/>
</dbReference>
<dbReference type="InterPro" id="IPR036291">
    <property type="entry name" value="NAD(P)-bd_dom_sf"/>
</dbReference>
<dbReference type="SUPFAM" id="SSF51735">
    <property type="entry name" value="NAD(P)-binding Rossmann-fold domains"/>
    <property type="match status" value="1"/>
</dbReference>
<keyword evidence="3" id="KW-0560">Oxidoreductase</keyword>
<dbReference type="Proteomes" id="UP000434209">
    <property type="component" value="Chromosome 2"/>
</dbReference>
<dbReference type="GO" id="GO:0016491">
    <property type="term" value="F:oxidoreductase activity"/>
    <property type="evidence" value="ECO:0007669"/>
    <property type="project" value="UniProtKB-KW"/>
</dbReference>
<dbReference type="InterPro" id="IPR013154">
    <property type="entry name" value="ADH-like_N"/>
</dbReference>
<evidence type="ECO:0000256" key="1">
    <source>
        <dbReference type="ARBA" id="ARBA00022723"/>
    </source>
</evidence>
<keyword evidence="8" id="KW-1185">Reference proteome</keyword>
<proteinExistence type="inferred from homology"/>